<keyword evidence="10" id="KW-1133">Transmembrane helix</keyword>
<sequence>MLSSNWQSILAQDARWNSFRQPYIRNMYLRRRSQLLADVVGDAPSRGFDKNYMRLRSQLLTLMYGSPPELRRTSRSDSTATFHTVDLSLTDASDSGRQWTPPHAPEGLTPSKDAHASRALAGIGTESLSMSYTFSGVHHIFEQGASVNHVAFANNCPQLLCTADAQGVLCIYQVDPPKALHRIAGHSGPIVWAEWSHSNDVIITCSLDGSLSVWDAMKGALLRSIRLQSNTHAQQQLSQQQMLGQQIQLQQQCNCDPVLCAAFQPANNNMLAMGSGRGMIQVISVSTGMVVRGGSQQLQSGARALSMAFSICGTLLWVGDDKGSISSYVFDIASGRLSRGRRFCAPGGGPVTCLSFRHWVNRQARDPCLLFGANVAIFLCVNVIGLTMHRILERGMCKSFLDIRNSILVRMDMAAENERLERLLLSILPQPIAAEMKKDTVNPRIIGEFHRVYMQKHESATILFADIVGFTVLSASVTPLELVNILNDLFGTFDHLSKKNGCVRIKLLGDCYYCVAGLTKERPDHALCGVQMGLDIIQAVAEIRKRKDIPCTLNMRVGLHTGKVLSGVIGLRKWQYDVWSNDVTIANQMESAGQPGKVHISDSTFALLEGAFPVEPGQTNAVLKRFGVVKTYFIVPRPNCEKICSGSVDSLDSEGEDTLQSHELGDARAQLTDVSRASLKLAIEARVLQQTNPHLINVWTLAFKERNTEKKPHIALSLHRYNLSRCNFVSCITAGQTELTARLDYLLQSRTNDEQRERHELKEGSRRIVFNLLPAHVAIYFLLRKVKSKDLYYKDYHMVGVLFARISNFAEFRIKQERADLGFDCLQFLNEIIAEFDKLLDWDHFQAIEKIKTMGAAYMCVVGLIPEYQIEVNDHRSEVEYMTILGDFFFMMLQRLQEINRRSAKSFRLQAGIHCGPVVAGVIGSRKPHYDIWGNTVNVASRMETNSRSESCLVTADVYKLLSDNFKFEGPYRKIVKGKGSMETYYLVAAKAERKAK</sequence>
<dbReference type="InterPro" id="IPR032628">
    <property type="entry name" value="AC_N"/>
</dbReference>
<evidence type="ECO:0000313" key="19">
    <source>
        <dbReference type="Proteomes" id="UP000594260"/>
    </source>
</evidence>
<dbReference type="Gene3D" id="3.30.70.1230">
    <property type="entry name" value="Nucleotide cyclase"/>
    <property type="match status" value="2"/>
</dbReference>
<evidence type="ECO:0000256" key="1">
    <source>
        <dbReference type="ARBA" id="ARBA00001593"/>
    </source>
</evidence>
<dbReference type="InterPro" id="IPR029787">
    <property type="entry name" value="Nucleotide_cyclase"/>
</dbReference>
<keyword evidence="9" id="KW-0460">Magnesium</keyword>
<evidence type="ECO:0000259" key="17">
    <source>
        <dbReference type="PROSITE" id="PS50125"/>
    </source>
</evidence>
<comment type="similarity">
    <text evidence="15">Belongs to the adenylyl cyclase class-4/guanylyl cyclase family.</text>
</comment>
<dbReference type="SUPFAM" id="SSF55073">
    <property type="entry name" value="Nucleotide cyclase"/>
    <property type="match status" value="2"/>
</dbReference>
<keyword evidence="8" id="KW-0067">ATP-binding</keyword>
<dbReference type="PANTHER" id="PTHR45627:SF26">
    <property type="entry name" value="ADENYLATE CYCLASE TYPE 1"/>
    <property type="match status" value="1"/>
</dbReference>
<dbReference type="SMART" id="SM00044">
    <property type="entry name" value="CYCc"/>
    <property type="match status" value="2"/>
</dbReference>
<keyword evidence="6" id="KW-0479">Metal-binding</keyword>
<dbReference type="PROSITE" id="PS50294">
    <property type="entry name" value="WD_REPEATS_REGION"/>
    <property type="match status" value="1"/>
</dbReference>
<keyword evidence="11" id="KW-0115">cAMP biosynthesis</keyword>
<dbReference type="GO" id="GO:0005524">
    <property type="term" value="F:ATP binding"/>
    <property type="evidence" value="ECO:0007669"/>
    <property type="project" value="UniProtKB-KW"/>
</dbReference>
<keyword evidence="19" id="KW-1185">Reference proteome</keyword>
<dbReference type="GeneID" id="111245060"/>
<dbReference type="Pfam" id="PF16214">
    <property type="entry name" value="AC_N"/>
    <property type="match status" value="1"/>
</dbReference>
<dbReference type="InterPro" id="IPR015943">
    <property type="entry name" value="WD40/YVTN_repeat-like_dom_sf"/>
</dbReference>
<dbReference type="InterPro" id="IPR018297">
    <property type="entry name" value="A/G_cyclase_CS"/>
</dbReference>
<dbReference type="GO" id="GO:0035556">
    <property type="term" value="P:intracellular signal transduction"/>
    <property type="evidence" value="ECO:0007669"/>
    <property type="project" value="InterPro"/>
</dbReference>
<evidence type="ECO:0000256" key="5">
    <source>
        <dbReference type="ARBA" id="ARBA00022692"/>
    </source>
</evidence>
<dbReference type="PROSITE" id="PS50082">
    <property type="entry name" value="WD_REPEATS_2"/>
    <property type="match status" value="1"/>
</dbReference>
<dbReference type="PROSITE" id="PS50125">
    <property type="entry name" value="GUANYLATE_CYCLASE_2"/>
    <property type="match status" value="2"/>
</dbReference>
<dbReference type="GO" id="GO:0007189">
    <property type="term" value="P:adenylate cyclase-activating G protein-coupled receptor signaling pathway"/>
    <property type="evidence" value="ECO:0007669"/>
    <property type="project" value="TreeGrafter"/>
</dbReference>
<evidence type="ECO:0000256" key="6">
    <source>
        <dbReference type="ARBA" id="ARBA00022723"/>
    </source>
</evidence>
<evidence type="ECO:0000256" key="14">
    <source>
        <dbReference type="PROSITE-ProRule" id="PRU00221"/>
    </source>
</evidence>
<dbReference type="Gene3D" id="2.130.10.10">
    <property type="entry name" value="YVTN repeat-like/Quinoprotein amine dehydrogenase"/>
    <property type="match status" value="2"/>
</dbReference>
<comment type="catalytic activity">
    <reaction evidence="1">
        <text>ATP = 3',5'-cyclic AMP + diphosphate</text>
        <dbReference type="Rhea" id="RHEA:15389"/>
        <dbReference type="ChEBI" id="CHEBI:30616"/>
        <dbReference type="ChEBI" id="CHEBI:33019"/>
        <dbReference type="ChEBI" id="CHEBI:58165"/>
        <dbReference type="EC" id="4.6.1.1"/>
    </reaction>
</comment>
<evidence type="ECO:0000313" key="18">
    <source>
        <dbReference type="EnsemblMetazoa" id="XP_022648587"/>
    </source>
</evidence>
<evidence type="ECO:0000256" key="2">
    <source>
        <dbReference type="ARBA" id="ARBA00001946"/>
    </source>
</evidence>
<dbReference type="GO" id="GO:0004016">
    <property type="term" value="F:adenylate cyclase activity"/>
    <property type="evidence" value="ECO:0007669"/>
    <property type="project" value="UniProtKB-EC"/>
</dbReference>
<evidence type="ECO:0000256" key="7">
    <source>
        <dbReference type="ARBA" id="ARBA00022741"/>
    </source>
</evidence>
<evidence type="ECO:0000256" key="15">
    <source>
        <dbReference type="RuleBase" id="RU000405"/>
    </source>
</evidence>
<dbReference type="RefSeq" id="XP_022648587.1">
    <property type="nucleotide sequence ID" value="XM_022792852.1"/>
</dbReference>
<dbReference type="CDD" id="cd07302">
    <property type="entry name" value="CHD"/>
    <property type="match status" value="2"/>
</dbReference>
<comment type="subcellular location">
    <subcellularLocation>
        <location evidence="3">Membrane</location>
        <topology evidence="3">Multi-pass membrane protein</topology>
    </subcellularLocation>
</comment>
<keyword evidence="7" id="KW-0547">Nucleotide-binding</keyword>
<evidence type="ECO:0000256" key="10">
    <source>
        <dbReference type="ARBA" id="ARBA00022989"/>
    </source>
</evidence>
<dbReference type="FunFam" id="3.30.70.1230:FF:000008">
    <property type="entry name" value="Adenylate cyclase type 9"/>
    <property type="match status" value="1"/>
</dbReference>
<dbReference type="AlphaFoldDB" id="A0A7M7J953"/>
<evidence type="ECO:0000256" key="13">
    <source>
        <dbReference type="ARBA" id="ARBA00023239"/>
    </source>
</evidence>
<dbReference type="GO" id="GO:0046872">
    <property type="term" value="F:metal ion binding"/>
    <property type="evidence" value="ECO:0007669"/>
    <property type="project" value="UniProtKB-KW"/>
</dbReference>
<dbReference type="SMART" id="SM00320">
    <property type="entry name" value="WD40"/>
    <property type="match status" value="3"/>
</dbReference>
<evidence type="ECO:0000256" key="3">
    <source>
        <dbReference type="ARBA" id="ARBA00004141"/>
    </source>
</evidence>
<evidence type="ECO:0000256" key="9">
    <source>
        <dbReference type="ARBA" id="ARBA00022842"/>
    </source>
</evidence>
<evidence type="ECO:0000256" key="16">
    <source>
        <dbReference type="SAM" id="MobiDB-lite"/>
    </source>
</evidence>
<feature type="domain" description="Guanylate cyclase" evidence="17">
    <location>
        <begin position="800"/>
        <end position="944"/>
    </location>
</feature>
<comment type="cofactor">
    <cofactor evidence="2">
        <name>Mg(2+)</name>
        <dbReference type="ChEBI" id="CHEBI:18420"/>
    </cofactor>
</comment>
<feature type="region of interest" description="Disordered" evidence="16">
    <location>
        <begin position="92"/>
        <end position="113"/>
    </location>
</feature>
<dbReference type="Pfam" id="PF00400">
    <property type="entry name" value="WD40"/>
    <property type="match status" value="1"/>
</dbReference>
<dbReference type="SUPFAM" id="SSF50978">
    <property type="entry name" value="WD40 repeat-like"/>
    <property type="match status" value="1"/>
</dbReference>
<reference evidence="18" key="1">
    <citation type="submission" date="2021-01" db="UniProtKB">
        <authorList>
            <consortium name="EnsemblMetazoa"/>
        </authorList>
    </citation>
    <scope>IDENTIFICATION</scope>
</reference>
<dbReference type="GO" id="GO:0005886">
    <property type="term" value="C:plasma membrane"/>
    <property type="evidence" value="ECO:0007669"/>
    <property type="project" value="TreeGrafter"/>
</dbReference>
<keyword evidence="12" id="KW-0472">Membrane</keyword>
<keyword evidence="13 15" id="KW-0456">Lyase</keyword>
<evidence type="ECO:0000256" key="12">
    <source>
        <dbReference type="ARBA" id="ARBA00023136"/>
    </source>
</evidence>
<organism evidence="18 19">
    <name type="scientific">Varroa destructor</name>
    <name type="common">Honeybee mite</name>
    <dbReference type="NCBI Taxonomy" id="109461"/>
    <lineage>
        <taxon>Eukaryota</taxon>
        <taxon>Metazoa</taxon>
        <taxon>Ecdysozoa</taxon>
        <taxon>Arthropoda</taxon>
        <taxon>Chelicerata</taxon>
        <taxon>Arachnida</taxon>
        <taxon>Acari</taxon>
        <taxon>Parasitiformes</taxon>
        <taxon>Mesostigmata</taxon>
        <taxon>Gamasina</taxon>
        <taxon>Dermanyssoidea</taxon>
        <taxon>Varroidae</taxon>
        <taxon>Varroa</taxon>
    </lineage>
</organism>
<accession>A0A7M7J953</accession>
<evidence type="ECO:0000256" key="4">
    <source>
        <dbReference type="ARBA" id="ARBA00012201"/>
    </source>
</evidence>
<dbReference type="EnsemblMetazoa" id="XM_022792852">
    <property type="protein sequence ID" value="XP_022648587"/>
    <property type="gene ID" value="LOC111245060"/>
</dbReference>
<feature type="repeat" description="WD" evidence="14">
    <location>
        <begin position="183"/>
        <end position="224"/>
    </location>
</feature>
<dbReference type="Proteomes" id="UP000594260">
    <property type="component" value="Unplaced"/>
</dbReference>
<evidence type="ECO:0000256" key="8">
    <source>
        <dbReference type="ARBA" id="ARBA00022840"/>
    </source>
</evidence>
<dbReference type="PROSITE" id="PS00452">
    <property type="entry name" value="GUANYLATE_CYCLASE_1"/>
    <property type="match status" value="2"/>
</dbReference>
<dbReference type="PANTHER" id="PTHR45627">
    <property type="entry name" value="ADENYLATE CYCLASE TYPE 1"/>
    <property type="match status" value="1"/>
</dbReference>
<dbReference type="InterPro" id="IPR001054">
    <property type="entry name" value="A/G_cyclase"/>
</dbReference>
<dbReference type="Pfam" id="PF00211">
    <property type="entry name" value="Guanylate_cyc"/>
    <property type="match status" value="2"/>
</dbReference>
<dbReference type="EC" id="4.6.1.1" evidence="4"/>
<evidence type="ECO:0000256" key="11">
    <source>
        <dbReference type="ARBA" id="ARBA00022998"/>
    </source>
</evidence>
<feature type="domain" description="Guanylate cyclase" evidence="17">
    <location>
        <begin position="461"/>
        <end position="590"/>
    </location>
</feature>
<keyword evidence="5" id="KW-0812">Transmembrane</keyword>
<keyword evidence="14" id="KW-0853">WD repeat</keyword>
<dbReference type="InterPro" id="IPR001680">
    <property type="entry name" value="WD40_rpt"/>
</dbReference>
<proteinExistence type="inferred from homology"/>
<name>A0A7M7J953_VARDE</name>
<dbReference type="GO" id="GO:0006171">
    <property type="term" value="P:cAMP biosynthetic process"/>
    <property type="evidence" value="ECO:0007669"/>
    <property type="project" value="UniProtKB-KW"/>
</dbReference>
<dbReference type="InterPro" id="IPR036322">
    <property type="entry name" value="WD40_repeat_dom_sf"/>
</dbReference>
<protein>
    <recommendedName>
        <fullName evidence="4">adenylate cyclase</fullName>
        <ecNumber evidence="4">4.6.1.1</ecNumber>
    </recommendedName>
</protein>